<sequence length="667" mass="74868">MRTVVSPFQHIFLDVKATSTLASNSRQKPEPPDAAPAFSAAENSDVPIRSRRSPIQVEPKQGINQSWEDFQREHFEWSHGRPPISPDEISPDEGRLPRPSGWQIVSELIAGFLFGGPGLPEEGIKPPAYRPAPFRRVVFRPEEAGLRSVENRGSQPVIKIKGRPSISRPVSSSMSDKQRPLSFVSDPESFELKDLDTQSLTSRFNIYYQPGKKPEYVQIDGKWYATAEENGQRFVYMPGDDDIAQTWPLREDNGQWRFAALDELPGRPILSVERIPSSYRVDVPADLQEADAQGIYRAGGQEYIKIDGLLYRSEQDGTGRYIRDSNPSHRIAVQPSDQGWTLTPPSRGLGGEPEAPAETIKEIFDMTTERAQAFLSQYRFATEGPYTERNFVRQLNQNFRIPRWADRFRVREDASPLPAIPAIASHPAPPGGRDVINPISGQQIHIDEGGYLNSAGFIERRDAPQVYRAIDSVNAGRNDPTEVGFRKSYRFNVIPKMLRGPGLIASADRHGPDVMFSAGGLWKKWLDHYAIYRIDTKGLRSVSLQENIKNNPGVMERLFNIPRGVLSEINAIDNEALRTNMLDDLTWHAYSANEVHVENARPDPLRVTFEEGSRTFDVPSPEDASSPTSAKTWLPPETASSESTVDTKVVLRVEPKKYPSKHIPRIG</sequence>
<keyword evidence="3" id="KW-1185">Reference proteome</keyword>
<protein>
    <submittedName>
        <fullName evidence="2">Uncharacterized protein</fullName>
    </submittedName>
</protein>
<accession>A0ABS2JZ73</accession>
<evidence type="ECO:0000256" key="1">
    <source>
        <dbReference type="SAM" id="MobiDB-lite"/>
    </source>
</evidence>
<reference evidence="2" key="1">
    <citation type="submission" date="2020-10" db="EMBL/GenBank/DDBJ databases">
        <title>Phylogeny of dyella-like bacteria.</title>
        <authorList>
            <person name="Fu J."/>
        </authorList>
    </citation>
    <scope>NUCLEOTIDE SEQUENCE</scope>
    <source>
        <strain evidence="2">DHOC52</strain>
    </source>
</reference>
<evidence type="ECO:0000313" key="2">
    <source>
        <dbReference type="EMBL" id="MBM7124304.1"/>
    </source>
</evidence>
<evidence type="ECO:0000313" key="3">
    <source>
        <dbReference type="Proteomes" id="UP001430149"/>
    </source>
</evidence>
<feature type="region of interest" description="Disordered" evidence="1">
    <location>
        <begin position="21"/>
        <end position="61"/>
    </location>
</feature>
<organism evidence="2 3">
    <name type="scientific">Dyella flava</name>
    <dbReference type="NCBI Taxonomy" id="1920170"/>
    <lineage>
        <taxon>Bacteria</taxon>
        <taxon>Pseudomonadati</taxon>
        <taxon>Pseudomonadota</taxon>
        <taxon>Gammaproteobacteria</taxon>
        <taxon>Lysobacterales</taxon>
        <taxon>Rhodanobacteraceae</taxon>
        <taxon>Dyella</taxon>
    </lineage>
</organism>
<dbReference type="Proteomes" id="UP001430149">
    <property type="component" value="Unassembled WGS sequence"/>
</dbReference>
<name>A0ABS2JZ73_9GAMM</name>
<comment type="caution">
    <text evidence="2">The sequence shown here is derived from an EMBL/GenBank/DDBJ whole genome shotgun (WGS) entry which is preliminary data.</text>
</comment>
<proteinExistence type="predicted"/>
<dbReference type="RefSeq" id="WP_204679601.1">
    <property type="nucleotide sequence ID" value="NZ_BSNR01000023.1"/>
</dbReference>
<gene>
    <name evidence="2" type="ORF">ISP19_02830</name>
</gene>
<feature type="region of interest" description="Disordered" evidence="1">
    <location>
        <begin position="613"/>
        <end position="646"/>
    </location>
</feature>
<dbReference type="EMBL" id="JADIKE010000026">
    <property type="protein sequence ID" value="MBM7124304.1"/>
    <property type="molecule type" value="Genomic_DNA"/>
</dbReference>